<dbReference type="Proteomes" id="UP001642405">
    <property type="component" value="Unassembled WGS sequence"/>
</dbReference>
<dbReference type="EMBL" id="CAWUHB010000025">
    <property type="protein sequence ID" value="CAK7222482.1"/>
    <property type="molecule type" value="Genomic_DNA"/>
</dbReference>
<comment type="caution">
    <text evidence="2">The sequence shown here is derived from an EMBL/GenBank/DDBJ whole genome shotgun (WGS) entry which is preliminary data.</text>
</comment>
<feature type="compositionally biased region" description="Polar residues" evidence="1">
    <location>
        <begin position="441"/>
        <end position="450"/>
    </location>
</feature>
<organism evidence="2 3">
    <name type="scientific">Sporothrix curviconia</name>
    <dbReference type="NCBI Taxonomy" id="1260050"/>
    <lineage>
        <taxon>Eukaryota</taxon>
        <taxon>Fungi</taxon>
        <taxon>Dikarya</taxon>
        <taxon>Ascomycota</taxon>
        <taxon>Pezizomycotina</taxon>
        <taxon>Sordariomycetes</taxon>
        <taxon>Sordariomycetidae</taxon>
        <taxon>Ophiostomatales</taxon>
        <taxon>Ophiostomataceae</taxon>
        <taxon>Sporothrix</taxon>
    </lineage>
</organism>
<evidence type="ECO:0000313" key="2">
    <source>
        <dbReference type="EMBL" id="CAK7222482.1"/>
    </source>
</evidence>
<evidence type="ECO:0000313" key="3">
    <source>
        <dbReference type="Proteomes" id="UP001642405"/>
    </source>
</evidence>
<protein>
    <submittedName>
        <fullName evidence="2">Uncharacterized protein</fullName>
    </submittedName>
</protein>
<feature type="region of interest" description="Disordered" evidence="1">
    <location>
        <begin position="1"/>
        <end position="23"/>
    </location>
</feature>
<feature type="compositionally biased region" description="Acidic residues" evidence="1">
    <location>
        <begin position="360"/>
        <end position="374"/>
    </location>
</feature>
<accession>A0ABP0BSK2</accession>
<proteinExistence type="predicted"/>
<feature type="compositionally biased region" description="Basic residues" evidence="1">
    <location>
        <begin position="139"/>
        <end position="148"/>
    </location>
</feature>
<feature type="compositionally biased region" description="Acidic residues" evidence="1">
    <location>
        <begin position="394"/>
        <end position="405"/>
    </location>
</feature>
<reference evidence="2 3" key="1">
    <citation type="submission" date="2024-01" db="EMBL/GenBank/DDBJ databases">
        <authorList>
            <person name="Allen C."/>
            <person name="Tagirdzhanova G."/>
        </authorList>
    </citation>
    <scope>NUCLEOTIDE SEQUENCE [LARGE SCALE GENOMIC DNA]</scope>
</reference>
<feature type="compositionally biased region" description="Low complexity" evidence="1">
    <location>
        <begin position="190"/>
        <end position="201"/>
    </location>
</feature>
<gene>
    <name evidence="2" type="ORF">SCUCBS95973_004856</name>
</gene>
<feature type="compositionally biased region" description="Basic and acidic residues" evidence="1">
    <location>
        <begin position="332"/>
        <end position="345"/>
    </location>
</feature>
<feature type="compositionally biased region" description="Pro residues" evidence="1">
    <location>
        <begin position="82"/>
        <end position="97"/>
    </location>
</feature>
<evidence type="ECO:0000256" key="1">
    <source>
        <dbReference type="SAM" id="MobiDB-lite"/>
    </source>
</evidence>
<keyword evidence="3" id="KW-1185">Reference proteome</keyword>
<feature type="compositionally biased region" description="Basic and acidic residues" evidence="1">
    <location>
        <begin position="242"/>
        <end position="251"/>
    </location>
</feature>
<feature type="compositionally biased region" description="Polar residues" evidence="1">
    <location>
        <begin position="162"/>
        <end position="174"/>
    </location>
</feature>
<name>A0ABP0BSK2_9PEZI</name>
<feature type="compositionally biased region" description="Acidic residues" evidence="1">
    <location>
        <begin position="292"/>
        <end position="324"/>
    </location>
</feature>
<feature type="compositionally biased region" description="Low complexity" evidence="1">
    <location>
        <begin position="68"/>
        <end position="81"/>
    </location>
</feature>
<feature type="region of interest" description="Disordered" evidence="1">
    <location>
        <begin position="292"/>
        <end position="456"/>
    </location>
</feature>
<sequence>MVAAAPVPAVPADRSHSVSIGTSGSSEQFFTVAQSPMQQLLHQQHHQQQTAPGATIPTASITLRRSLSPFVSSSSPSAGRRVPPPIRTTSMPVPPHVTSPAVMRGASSGAASSRRRVHSAGSNHVPATSAAASPLSAGIKKRSRRRSTRSPSFGVMWPRNTPRYSRSRSVTPTPGAQPMAAWATTEEQQSHQSRQQQPIQRVRGTTPFAYATPFSTGADHCPPTSASSLASGSGHRKRKRQEQHDRQERQLQYRRNSRHGSRGPMPAVFGHANNGQNYYDDEDMMMVGYDSDDIDDFDFPMTQDDEDDDDDDADDIEVYEDEQDMLGLGSNDDGHDNHDNHHETGRQLLPKDQPQPGIEFDVDDVDEDDGDNEDFIGHTFGGRHHHGSTQDTHNDEDESMFDSENMDPLSISLFGDHNAEDDLQSLQPPPQQEHGEENNSDHSSQPSEYPSTRRPWRLGPVSAAVYASGHAKNDVEERKHVDDEVDIGFKIHEDGDAANL</sequence>
<feature type="compositionally biased region" description="Low complexity" evidence="1">
    <location>
        <begin position="119"/>
        <end position="137"/>
    </location>
</feature>
<feature type="region of interest" description="Disordered" evidence="1">
    <location>
        <begin position="68"/>
        <end position="275"/>
    </location>
</feature>